<reference evidence="1" key="1">
    <citation type="submission" date="2020-02" db="EMBL/GenBank/DDBJ databases">
        <authorList>
            <person name="Shen X.-R."/>
            <person name="Zhang Y.-X."/>
        </authorList>
    </citation>
    <scope>NUCLEOTIDE SEQUENCE</scope>
    <source>
        <strain evidence="1">SYP-B3998</strain>
    </source>
</reference>
<gene>
    <name evidence="1" type="ORF">GK047_12795</name>
</gene>
<evidence type="ECO:0000313" key="1">
    <source>
        <dbReference type="EMBL" id="NEW06881.1"/>
    </source>
</evidence>
<organism evidence="1">
    <name type="scientific">Paenibacillus sp. SYP-B3998</name>
    <dbReference type="NCBI Taxonomy" id="2678564"/>
    <lineage>
        <taxon>Bacteria</taxon>
        <taxon>Bacillati</taxon>
        <taxon>Bacillota</taxon>
        <taxon>Bacilli</taxon>
        <taxon>Bacillales</taxon>
        <taxon>Paenibacillaceae</taxon>
        <taxon>Paenibacillus</taxon>
    </lineage>
</organism>
<comment type="caution">
    <text evidence="1">The sequence shown here is derived from an EMBL/GenBank/DDBJ whole genome shotgun (WGS) entry which is preliminary data.</text>
</comment>
<dbReference type="AlphaFoldDB" id="A0A6G3ZZ78"/>
<accession>A0A6G3ZZ78</accession>
<proteinExistence type="predicted"/>
<name>A0A6G3ZZ78_9BACL</name>
<sequence length="99" mass="11667">MLPALLEKEISFENEKCRLRTTCFHGDYLITVNRFSDDNQVVLKTKLFLHFGHRNTRFREIYYAYRDKGLNEVAEIFRELTFKSSVKGTGQITIGNEED</sequence>
<dbReference type="EMBL" id="JAAIKC010000003">
    <property type="protein sequence ID" value="NEW06881.1"/>
    <property type="molecule type" value="Genomic_DNA"/>
</dbReference>
<protein>
    <submittedName>
        <fullName evidence="1">Uncharacterized protein</fullName>
    </submittedName>
</protein>
<dbReference type="RefSeq" id="WP_163946689.1">
    <property type="nucleotide sequence ID" value="NZ_JAAIKC010000003.1"/>
</dbReference>